<evidence type="ECO:0000256" key="10">
    <source>
        <dbReference type="ARBA" id="ARBA00023004"/>
    </source>
</evidence>
<evidence type="ECO:0000256" key="12">
    <source>
        <dbReference type="ARBA" id="ARBA00023136"/>
    </source>
</evidence>
<keyword evidence="7" id="KW-0274">FAD</keyword>
<evidence type="ECO:0000256" key="3">
    <source>
        <dbReference type="ARBA" id="ARBA00022630"/>
    </source>
</evidence>
<keyword evidence="11" id="KW-0411">Iron-sulfur</keyword>
<reference evidence="15" key="1">
    <citation type="journal article" date="2014" name="Int. J. Syst. Evol. Microbiol.">
        <title>Complete genome sequence of Corynebacterium casei LMG S-19264T (=DSM 44701T), isolated from a smear-ripened cheese.</title>
        <authorList>
            <consortium name="US DOE Joint Genome Institute (JGI-PGF)"/>
            <person name="Walter F."/>
            <person name="Albersmeier A."/>
            <person name="Kalinowski J."/>
            <person name="Ruckert C."/>
        </authorList>
    </citation>
    <scope>NUCLEOTIDE SEQUENCE</scope>
    <source>
        <strain evidence="15">JCM 3091</strain>
    </source>
</reference>
<dbReference type="GO" id="GO:0016020">
    <property type="term" value="C:membrane"/>
    <property type="evidence" value="ECO:0007669"/>
    <property type="project" value="UniProtKB-SubCell"/>
</dbReference>
<proteinExistence type="predicted"/>
<dbReference type="InterPro" id="IPR017927">
    <property type="entry name" value="FAD-bd_FR_type"/>
</dbReference>
<feature type="transmembrane region" description="Helical" evidence="13">
    <location>
        <begin position="102"/>
        <end position="118"/>
    </location>
</feature>
<reference evidence="15" key="2">
    <citation type="submission" date="2020-09" db="EMBL/GenBank/DDBJ databases">
        <authorList>
            <person name="Sun Q."/>
            <person name="Ohkuma M."/>
        </authorList>
    </citation>
    <scope>NUCLEOTIDE SEQUENCE</scope>
    <source>
        <strain evidence="15">JCM 3091</strain>
    </source>
</reference>
<evidence type="ECO:0000313" key="15">
    <source>
        <dbReference type="EMBL" id="GGK38920.1"/>
    </source>
</evidence>
<dbReference type="InterPro" id="IPR017938">
    <property type="entry name" value="Riboflavin_synthase-like_b-brl"/>
</dbReference>
<feature type="transmembrane region" description="Helical" evidence="13">
    <location>
        <begin position="21"/>
        <end position="40"/>
    </location>
</feature>
<keyword evidence="12 13" id="KW-0472">Membrane</keyword>
<dbReference type="InterPro" id="IPR039261">
    <property type="entry name" value="FNR_nucleotide-bd"/>
</dbReference>
<dbReference type="PRINTS" id="PR00410">
    <property type="entry name" value="PHEHYDRXLASE"/>
</dbReference>
<evidence type="ECO:0000256" key="11">
    <source>
        <dbReference type="ARBA" id="ARBA00023014"/>
    </source>
</evidence>
<feature type="domain" description="FAD-binding FR-type" evidence="14">
    <location>
        <begin position="225"/>
        <end position="325"/>
    </location>
</feature>
<comment type="caution">
    <text evidence="15">The sequence shown here is derived from an EMBL/GenBank/DDBJ whole genome shotgun (WGS) entry which is preliminary data.</text>
</comment>
<dbReference type="Pfam" id="PF00175">
    <property type="entry name" value="NAD_binding_1"/>
    <property type="match status" value="1"/>
</dbReference>
<dbReference type="SUPFAM" id="SSF52343">
    <property type="entry name" value="Ferredoxin reductase-like, C-terminal NADP-linked domain"/>
    <property type="match status" value="1"/>
</dbReference>
<dbReference type="InterPro" id="IPR001433">
    <property type="entry name" value="OxRdtase_FAD/NAD-bd"/>
</dbReference>
<dbReference type="InterPro" id="IPR013112">
    <property type="entry name" value="FAD-bd_8"/>
</dbReference>
<comment type="cofactor">
    <cofactor evidence="1">
        <name>FAD</name>
        <dbReference type="ChEBI" id="CHEBI:57692"/>
    </cofactor>
</comment>
<dbReference type="GO" id="GO:0051537">
    <property type="term" value="F:2 iron, 2 sulfur cluster binding"/>
    <property type="evidence" value="ECO:0007669"/>
    <property type="project" value="UniProtKB-KW"/>
</dbReference>
<dbReference type="PANTHER" id="PTHR47354">
    <property type="entry name" value="NADH OXIDOREDUCTASE HCR"/>
    <property type="match status" value="1"/>
</dbReference>
<evidence type="ECO:0000313" key="16">
    <source>
        <dbReference type="Proteomes" id="UP000662200"/>
    </source>
</evidence>
<evidence type="ECO:0000256" key="13">
    <source>
        <dbReference type="SAM" id="Phobius"/>
    </source>
</evidence>
<evidence type="ECO:0000256" key="1">
    <source>
        <dbReference type="ARBA" id="ARBA00001974"/>
    </source>
</evidence>
<protein>
    <submittedName>
        <fullName evidence="15">Oxidoreductase</fullName>
    </submittedName>
</protein>
<feature type="transmembrane region" description="Helical" evidence="13">
    <location>
        <begin position="168"/>
        <end position="187"/>
    </location>
</feature>
<dbReference type="Pfam" id="PF01794">
    <property type="entry name" value="Ferric_reduct"/>
    <property type="match status" value="1"/>
</dbReference>
<evidence type="ECO:0000256" key="7">
    <source>
        <dbReference type="ARBA" id="ARBA00022827"/>
    </source>
</evidence>
<dbReference type="Pfam" id="PF08022">
    <property type="entry name" value="FAD_binding_8"/>
    <property type="match status" value="1"/>
</dbReference>
<dbReference type="AlphaFoldDB" id="A0A8J3BT43"/>
<evidence type="ECO:0000259" key="14">
    <source>
        <dbReference type="PROSITE" id="PS51384"/>
    </source>
</evidence>
<dbReference type="GO" id="GO:0016491">
    <property type="term" value="F:oxidoreductase activity"/>
    <property type="evidence" value="ECO:0007669"/>
    <property type="project" value="UniProtKB-KW"/>
</dbReference>
<evidence type="ECO:0000256" key="4">
    <source>
        <dbReference type="ARBA" id="ARBA00022692"/>
    </source>
</evidence>
<dbReference type="PANTHER" id="PTHR47354:SF8">
    <property type="entry name" value="1,2-PHENYLACETYL-COA EPOXIDASE, SUBUNIT E"/>
    <property type="match status" value="1"/>
</dbReference>
<keyword evidence="16" id="KW-1185">Reference proteome</keyword>
<gene>
    <name evidence="15" type="ORF">GCM10010124_34700</name>
</gene>
<feature type="transmembrane region" description="Helical" evidence="13">
    <location>
        <begin position="199"/>
        <end position="219"/>
    </location>
</feature>
<keyword evidence="4 13" id="KW-0812">Transmembrane</keyword>
<dbReference type="Gene3D" id="2.40.30.10">
    <property type="entry name" value="Translation factors"/>
    <property type="match status" value="1"/>
</dbReference>
<keyword evidence="8 13" id="KW-1133">Transmembrane helix</keyword>
<dbReference type="InterPro" id="IPR050415">
    <property type="entry name" value="MRET"/>
</dbReference>
<sequence>MGDRRIRRHRLRSDESAGNGLLVGIMFWAMLATSVAVWIFDTAPGSLATPADQIVAAGRVTGMVGGFLLLAQVVFASRLAWLEEAVGGHELMRWHRGIGTSLLVMLVAHGALITYGYGLRAQLPLLGQARAFLAVPDLLNATVATGILVLIGLLAVRGIRKRIRYELWHTLHLGTYGVLILSYGHQFTMGANLTDGFGYWYWTALYAVAVSALLWGRVIDPVWFNLRHRLTVGEVVVESPAAFSLYLTGRELDRLPAKAGQYFRWRFLTADGWWQSHPFSLSAAPNGRWLRLTISAVGDHTRSLRDLTPGTRVLADGPNGVFTADRRIRNKALLIAVGSGISPVRALLEDVPADTVLVYRARTESDLALRREVEALAARRGIRVVYVLGQRDDRGPRELATPDGLERLVPDIGDRDVYLCGPRGFVGDTVDNLRRLGVPRRQIHLDPFEL</sequence>
<evidence type="ECO:0000256" key="6">
    <source>
        <dbReference type="ARBA" id="ARBA00022723"/>
    </source>
</evidence>
<accession>A0A8J3BT43</accession>
<dbReference type="InterPro" id="IPR013130">
    <property type="entry name" value="Fe3_Rdtase_TM_dom"/>
</dbReference>
<name>A0A8J3BT43_9ACTN</name>
<dbReference type="Gene3D" id="3.40.50.80">
    <property type="entry name" value="Nucleotide-binding domain of ferredoxin-NADP reductase (FNR) module"/>
    <property type="match status" value="1"/>
</dbReference>
<dbReference type="PROSITE" id="PS51384">
    <property type="entry name" value="FAD_FR"/>
    <property type="match status" value="1"/>
</dbReference>
<keyword evidence="3" id="KW-0285">Flavoprotein</keyword>
<evidence type="ECO:0000256" key="9">
    <source>
        <dbReference type="ARBA" id="ARBA00023002"/>
    </source>
</evidence>
<dbReference type="SUPFAM" id="SSF63380">
    <property type="entry name" value="Riboflavin synthase domain-like"/>
    <property type="match status" value="1"/>
</dbReference>
<dbReference type="CDD" id="cd06198">
    <property type="entry name" value="FNR_like_3"/>
    <property type="match status" value="1"/>
</dbReference>
<dbReference type="EMBL" id="BMQC01000015">
    <property type="protein sequence ID" value="GGK38920.1"/>
    <property type="molecule type" value="Genomic_DNA"/>
</dbReference>
<evidence type="ECO:0000256" key="5">
    <source>
        <dbReference type="ARBA" id="ARBA00022714"/>
    </source>
</evidence>
<evidence type="ECO:0000256" key="2">
    <source>
        <dbReference type="ARBA" id="ARBA00004141"/>
    </source>
</evidence>
<comment type="subcellular location">
    <subcellularLocation>
        <location evidence="2">Membrane</location>
        <topology evidence="2">Multi-pass membrane protein</topology>
    </subcellularLocation>
</comment>
<organism evidence="15 16">
    <name type="scientific">Pilimelia terevasa</name>
    <dbReference type="NCBI Taxonomy" id="53372"/>
    <lineage>
        <taxon>Bacteria</taxon>
        <taxon>Bacillati</taxon>
        <taxon>Actinomycetota</taxon>
        <taxon>Actinomycetes</taxon>
        <taxon>Micromonosporales</taxon>
        <taxon>Micromonosporaceae</taxon>
        <taxon>Pilimelia</taxon>
    </lineage>
</organism>
<feature type="transmembrane region" description="Helical" evidence="13">
    <location>
        <begin position="60"/>
        <end position="81"/>
    </location>
</feature>
<dbReference type="GO" id="GO:0050660">
    <property type="term" value="F:flavin adenine dinucleotide binding"/>
    <property type="evidence" value="ECO:0007669"/>
    <property type="project" value="TreeGrafter"/>
</dbReference>
<dbReference type="Proteomes" id="UP000662200">
    <property type="component" value="Unassembled WGS sequence"/>
</dbReference>
<dbReference type="GO" id="GO:0046872">
    <property type="term" value="F:metal ion binding"/>
    <property type="evidence" value="ECO:0007669"/>
    <property type="project" value="UniProtKB-KW"/>
</dbReference>
<keyword evidence="6" id="KW-0479">Metal-binding</keyword>
<evidence type="ECO:0000256" key="8">
    <source>
        <dbReference type="ARBA" id="ARBA00022989"/>
    </source>
</evidence>
<keyword evidence="9" id="KW-0560">Oxidoreductase</keyword>
<keyword evidence="5" id="KW-0001">2Fe-2S</keyword>
<keyword evidence="10" id="KW-0408">Iron</keyword>
<feature type="transmembrane region" description="Helical" evidence="13">
    <location>
        <begin position="138"/>
        <end position="156"/>
    </location>
</feature>